<evidence type="ECO:0000313" key="1">
    <source>
        <dbReference type="EMBL" id="KAK6738771.1"/>
    </source>
</evidence>
<dbReference type="Proteomes" id="UP001303046">
    <property type="component" value="Unassembled WGS sequence"/>
</dbReference>
<accession>A0ABR1CK44</accession>
<dbReference type="CTD" id="25359218"/>
<sequence length="91" mass="9926">MISSYLLPIAFFVVASVYIASAESLEHGGENSTSTSNSSMDNGNDNPTDLISEIEMNEMNRIFYPMHHGMHHGMGMGMCPMCMMMSGVQGN</sequence>
<comment type="caution">
    <text evidence="1">The sequence shown here is derived from an EMBL/GenBank/DDBJ whole genome shotgun (WGS) entry which is preliminary data.</text>
</comment>
<organism evidence="1 2">
    <name type="scientific">Necator americanus</name>
    <name type="common">Human hookworm</name>
    <dbReference type="NCBI Taxonomy" id="51031"/>
    <lineage>
        <taxon>Eukaryota</taxon>
        <taxon>Metazoa</taxon>
        <taxon>Ecdysozoa</taxon>
        <taxon>Nematoda</taxon>
        <taxon>Chromadorea</taxon>
        <taxon>Rhabditida</taxon>
        <taxon>Rhabditina</taxon>
        <taxon>Rhabditomorpha</taxon>
        <taxon>Strongyloidea</taxon>
        <taxon>Ancylostomatidae</taxon>
        <taxon>Bunostominae</taxon>
        <taxon>Necator</taxon>
    </lineage>
</organism>
<gene>
    <name evidence="1" type="primary">Necator_chrII.g8507</name>
    <name evidence="1" type="ORF">RB195_020713</name>
</gene>
<keyword evidence="2" id="KW-1185">Reference proteome</keyword>
<reference evidence="1 2" key="1">
    <citation type="submission" date="2023-08" db="EMBL/GenBank/DDBJ databases">
        <title>A Necator americanus chromosomal reference genome.</title>
        <authorList>
            <person name="Ilik V."/>
            <person name="Petrzelkova K.J."/>
            <person name="Pardy F."/>
            <person name="Fuh T."/>
            <person name="Niatou-Singa F.S."/>
            <person name="Gouil Q."/>
            <person name="Baker L."/>
            <person name="Ritchie M.E."/>
            <person name="Jex A.R."/>
            <person name="Gazzola D."/>
            <person name="Li H."/>
            <person name="Toshio Fujiwara R."/>
            <person name="Zhan B."/>
            <person name="Aroian R.V."/>
            <person name="Pafco B."/>
            <person name="Schwarz E.M."/>
        </authorList>
    </citation>
    <scope>NUCLEOTIDE SEQUENCE [LARGE SCALE GENOMIC DNA]</scope>
    <source>
        <strain evidence="1 2">Aroian</strain>
        <tissue evidence="1">Whole animal</tissue>
    </source>
</reference>
<proteinExistence type="predicted"/>
<evidence type="ECO:0000313" key="2">
    <source>
        <dbReference type="Proteomes" id="UP001303046"/>
    </source>
</evidence>
<dbReference type="EMBL" id="JAVFWL010000002">
    <property type="protein sequence ID" value="KAK6738771.1"/>
    <property type="molecule type" value="Genomic_DNA"/>
</dbReference>
<protein>
    <submittedName>
        <fullName evidence="1">Uncharacterized protein</fullName>
    </submittedName>
</protein>
<dbReference type="KEGG" id="nai:NECAME_19195"/>
<name>A0ABR1CK44_NECAM</name>